<dbReference type="Proteomes" id="UP001285263">
    <property type="component" value="Unassembled WGS sequence"/>
</dbReference>
<name>A0ABU5DJW2_9BURK</name>
<dbReference type="InterPro" id="IPR004089">
    <property type="entry name" value="MCPsignal_dom"/>
</dbReference>
<feature type="domain" description="Methyl-accepting transducer" evidence="4">
    <location>
        <begin position="240"/>
        <end position="476"/>
    </location>
</feature>
<dbReference type="SMART" id="SM00283">
    <property type="entry name" value="MA"/>
    <property type="match status" value="1"/>
</dbReference>
<dbReference type="EMBL" id="JAXCLA010000006">
    <property type="protein sequence ID" value="MDY0746591.1"/>
    <property type="molecule type" value="Genomic_DNA"/>
</dbReference>
<accession>A0ABU5DJW2</accession>
<evidence type="ECO:0000256" key="3">
    <source>
        <dbReference type="SAM" id="Phobius"/>
    </source>
</evidence>
<keyword evidence="1 2" id="KW-0807">Transducer</keyword>
<dbReference type="InterPro" id="IPR007891">
    <property type="entry name" value="CHASE3"/>
</dbReference>
<dbReference type="Gene3D" id="1.10.287.950">
    <property type="entry name" value="Methyl-accepting chemotaxis protein"/>
    <property type="match status" value="1"/>
</dbReference>
<feature type="transmembrane region" description="Helical" evidence="3">
    <location>
        <begin position="210"/>
        <end position="230"/>
    </location>
</feature>
<evidence type="ECO:0000313" key="5">
    <source>
        <dbReference type="EMBL" id="MDY0746591.1"/>
    </source>
</evidence>
<evidence type="ECO:0000256" key="1">
    <source>
        <dbReference type="ARBA" id="ARBA00023224"/>
    </source>
</evidence>
<dbReference type="Pfam" id="PF00015">
    <property type="entry name" value="MCPsignal"/>
    <property type="match status" value="1"/>
</dbReference>
<evidence type="ECO:0000256" key="2">
    <source>
        <dbReference type="PROSITE-ProRule" id="PRU00284"/>
    </source>
</evidence>
<keyword evidence="3" id="KW-0812">Transmembrane</keyword>
<protein>
    <submittedName>
        <fullName evidence="5">CHASE3 domain-containing protein</fullName>
    </submittedName>
</protein>
<dbReference type="SUPFAM" id="SSF58104">
    <property type="entry name" value="Methyl-accepting chemotaxis protein (MCP) signaling domain"/>
    <property type="match status" value="1"/>
</dbReference>
<evidence type="ECO:0000259" key="4">
    <source>
        <dbReference type="PROSITE" id="PS50111"/>
    </source>
</evidence>
<dbReference type="Pfam" id="PF05227">
    <property type="entry name" value="CHASE3"/>
    <property type="match status" value="1"/>
</dbReference>
<dbReference type="PANTHER" id="PTHR32089:SF112">
    <property type="entry name" value="LYSOZYME-LIKE PROTEIN-RELATED"/>
    <property type="match status" value="1"/>
</dbReference>
<comment type="caution">
    <text evidence="5">The sequence shown here is derived from an EMBL/GenBank/DDBJ whole genome shotgun (WGS) entry which is preliminary data.</text>
</comment>
<dbReference type="RefSeq" id="WP_320424535.1">
    <property type="nucleotide sequence ID" value="NZ_JAXCLA010000006.1"/>
</dbReference>
<proteinExistence type="predicted"/>
<gene>
    <name evidence="5" type="ORF">SNE35_18910</name>
</gene>
<keyword evidence="3" id="KW-1133">Transmembrane helix</keyword>
<keyword evidence="3" id="KW-0472">Membrane</keyword>
<organism evidence="5 6">
    <name type="scientific">Roseateles agri</name>
    <dbReference type="NCBI Taxonomy" id="3098619"/>
    <lineage>
        <taxon>Bacteria</taxon>
        <taxon>Pseudomonadati</taxon>
        <taxon>Pseudomonadota</taxon>
        <taxon>Betaproteobacteria</taxon>
        <taxon>Burkholderiales</taxon>
        <taxon>Sphaerotilaceae</taxon>
        <taxon>Roseateles</taxon>
    </lineage>
</organism>
<reference evidence="5 6" key="1">
    <citation type="submission" date="2023-11" db="EMBL/GenBank/DDBJ databases">
        <title>Paucibacter sp. nov., isolated from fresh soil in Korea.</title>
        <authorList>
            <person name="Le N.T.T."/>
        </authorList>
    </citation>
    <scope>NUCLEOTIDE SEQUENCE [LARGE SCALE GENOMIC DNA]</scope>
    <source>
        <strain evidence="5 6">R3-3</strain>
    </source>
</reference>
<dbReference type="PANTHER" id="PTHR32089">
    <property type="entry name" value="METHYL-ACCEPTING CHEMOTAXIS PROTEIN MCPB"/>
    <property type="match status" value="1"/>
</dbReference>
<feature type="transmembrane region" description="Helical" evidence="3">
    <location>
        <begin position="34"/>
        <end position="53"/>
    </location>
</feature>
<dbReference type="CDD" id="cd19410">
    <property type="entry name" value="HK9-like_sensor"/>
    <property type="match status" value="1"/>
</dbReference>
<keyword evidence="6" id="KW-1185">Reference proteome</keyword>
<sequence length="513" mass="54600">MNMPHNGRLVSAEQIPPGGRALRVSSTWSFGRKLALGFGLSFLVLMLVGGLSYRGVQSLARTSYQVAHTHEVLDRVNGLLSAMKDAETGQRGYLLSGNEAYLEPYLAARAAAPQLLAELRALVADSADQQQRVAEAGGRVDAIMKLHGERIDMRRQSGLEATLRAVQTGEGKRQMDGLRRLLGDMNNTERDLLRERAAEVESASSDVRTAIAVGTVLGLLLVVAAGAFLARLLHARIGFAVGEVQRSTNELQATSVQQAANARETSTSMTQITTTLSEMTRSSREIAASAQRVVGIAGQTAKEARAGDELLQAAHASIATMREQAKIVGDRMQELGGRSRQVDLILDLVSELADQTNILAINASIEAVSAGEAGARFGTVADEIRRLADRMTISAKEIRTQIADVRATVEDTKRSTQAGADAVEAGVSRFTAVAASFADIGAMVVKTNDAAHEIELATQQQATAVEQLGGALAHTAQAAQETEVSSAQTSQTALRLAEMSRGLMQLIRPRAAQ</sequence>
<dbReference type="PROSITE" id="PS50111">
    <property type="entry name" value="CHEMOTAXIS_TRANSDUC_2"/>
    <property type="match status" value="1"/>
</dbReference>
<evidence type="ECO:0000313" key="6">
    <source>
        <dbReference type="Proteomes" id="UP001285263"/>
    </source>
</evidence>